<dbReference type="SUPFAM" id="SSF55729">
    <property type="entry name" value="Acyl-CoA N-acyltransferases (Nat)"/>
    <property type="match status" value="1"/>
</dbReference>
<feature type="domain" description="N-acetyltransferase" evidence="1">
    <location>
        <begin position="7"/>
        <end position="163"/>
    </location>
</feature>
<reference evidence="2 3" key="1">
    <citation type="submission" date="2019-03" db="EMBL/GenBank/DDBJ databases">
        <title>Genomic Encyclopedia of Archaeal and Bacterial Type Strains, Phase II (KMG-II): from individual species to whole genera.</title>
        <authorList>
            <person name="Goeker M."/>
        </authorList>
    </citation>
    <scope>NUCLEOTIDE SEQUENCE [LARGE SCALE GENOMIC DNA]</scope>
    <source>
        <strain evidence="2 3">DSM 26433</strain>
    </source>
</reference>
<keyword evidence="3" id="KW-1185">Reference proteome</keyword>
<dbReference type="Gene3D" id="3.40.630.30">
    <property type="match status" value="1"/>
</dbReference>
<keyword evidence="2" id="KW-0808">Transferase</keyword>
<accession>A0A4R1NKP8</accession>
<dbReference type="InterPro" id="IPR051531">
    <property type="entry name" value="N-acetyltransferase"/>
</dbReference>
<dbReference type="InterPro" id="IPR016181">
    <property type="entry name" value="Acyl_CoA_acyltransferase"/>
</dbReference>
<evidence type="ECO:0000313" key="2">
    <source>
        <dbReference type="EMBL" id="TCL08229.1"/>
    </source>
</evidence>
<dbReference type="PROSITE" id="PS51186">
    <property type="entry name" value="GNAT"/>
    <property type="match status" value="1"/>
</dbReference>
<evidence type="ECO:0000259" key="1">
    <source>
        <dbReference type="PROSITE" id="PS51186"/>
    </source>
</evidence>
<comment type="caution">
    <text evidence="2">The sequence shown here is derived from an EMBL/GenBank/DDBJ whole genome shotgun (WGS) entry which is preliminary data.</text>
</comment>
<dbReference type="Pfam" id="PF13302">
    <property type="entry name" value="Acetyltransf_3"/>
    <property type="match status" value="1"/>
</dbReference>
<protein>
    <submittedName>
        <fullName evidence="2">RimJ/RimL family protein N-acetyltransferase</fullName>
    </submittedName>
</protein>
<dbReference type="PANTHER" id="PTHR43792">
    <property type="entry name" value="GNAT FAMILY, PUTATIVE (AFU_ORTHOLOGUE AFUA_3G00765)-RELATED-RELATED"/>
    <property type="match status" value="1"/>
</dbReference>
<sequence length="164" mass="18632">MITTARLTLRRARADDLEDMYRVFSNPDAMRYWDTLPHTDVSQTEDFLQRMIAAPEDASDDFIIERDGRAIGKGGCWRIAEVGFILHPDHWRQGIGFEALSAAIPHAFETLPIDHLTAEADPRNTGSLTLLNRLGFVETGRESNTIKVGDEWCDSVYLRLERPD</sequence>
<dbReference type="EMBL" id="SMGR01000001">
    <property type="protein sequence ID" value="TCL08229.1"/>
    <property type="molecule type" value="Genomic_DNA"/>
</dbReference>
<dbReference type="Proteomes" id="UP000295673">
    <property type="component" value="Unassembled WGS sequence"/>
</dbReference>
<evidence type="ECO:0000313" key="3">
    <source>
        <dbReference type="Proteomes" id="UP000295673"/>
    </source>
</evidence>
<dbReference type="RefSeq" id="WP_243694265.1">
    <property type="nucleotide sequence ID" value="NZ_SMGR01000001.1"/>
</dbReference>
<name>A0A4R1NKP8_9RHOB</name>
<dbReference type="GO" id="GO:0016747">
    <property type="term" value="F:acyltransferase activity, transferring groups other than amino-acyl groups"/>
    <property type="evidence" value="ECO:0007669"/>
    <property type="project" value="InterPro"/>
</dbReference>
<dbReference type="CDD" id="cd04301">
    <property type="entry name" value="NAT_SF"/>
    <property type="match status" value="1"/>
</dbReference>
<organism evidence="2 3">
    <name type="scientific">Shimia isoporae</name>
    <dbReference type="NCBI Taxonomy" id="647720"/>
    <lineage>
        <taxon>Bacteria</taxon>
        <taxon>Pseudomonadati</taxon>
        <taxon>Pseudomonadota</taxon>
        <taxon>Alphaproteobacteria</taxon>
        <taxon>Rhodobacterales</taxon>
        <taxon>Roseobacteraceae</taxon>
    </lineage>
</organism>
<dbReference type="InterPro" id="IPR000182">
    <property type="entry name" value="GNAT_dom"/>
</dbReference>
<dbReference type="AlphaFoldDB" id="A0A4R1NKP8"/>
<proteinExistence type="predicted"/>
<gene>
    <name evidence="2" type="ORF">BXY66_0262</name>
</gene>